<keyword evidence="2" id="KW-0489">Methyltransferase</keyword>
<name>A0A1M7UH52_9BRAD</name>
<dbReference type="AlphaFoldDB" id="A0A1M7UH52"/>
<dbReference type="Gene3D" id="3.40.50.150">
    <property type="entry name" value="Vaccinia Virus protein VP39"/>
    <property type="match status" value="1"/>
</dbReference>
<evidence type="ECO:0000259" key="1">
    <source>
        <dbReference type="Pfam" id="PF08241"/>
    </source>
</evidence>
<dbReference type="InterPro" id="IPR013216">
    <property type="entry name" value="Methyltransf_11"/>
</dbReference>
<dbReference type="InterPro" id="IPR029063">
    <property type="entry name" value="SAM-dependent_MTases_sf"/>
</dbReference>
<reference evidence="3" key="1">
    <citation type="submission" date="2016-11" db="EMBL/GenBank/DDBJ databases">
        <authorList>
            <person name="Varghese N."/>
            <person name="Submissions S."/>
        </authorList>
    </citation>
    <scope>NUCLEOTIDE SEQUENCE [LARGE SCALE GENOMIC DNA]</scope>
    <source>
        <strain evidence="3">GAS401</strain>
    </source>
</reference>
<protein>
    <submittedName>
        <fullName evidence="2">Methyltransferase domain-containing protein</fullName>
    </submittedName>
</protein>
<keyword evidence="2" id="KW-0808">Transferase</keyword>
<gene>
    <name evidence="2" type="ORF">SAMN05444170_5076</name>
</gene>
<dbReference type="PANTHER" id="PTHR43591">
    <property type="entry name" value="METHYLTRANSFERASE"/>
    <property type="match status" value="1"/>
</dbReference>
<dbReference type="CDD" id="cd02440">
    <property type="entry name" value="AdoMet_MTases"/>
    <property type="match status" value="1"/>
</dbReference>
<sequence length="243" mass="27037">MSLAQDKQKEIAFFDSHAAAAAYDVFTPETNDRLITTCMRLVGLEQGARIADLGCGSGVFTNLLRHQGYNPVGLDLSPKLISLGRANYPNVEFLEGDVESLPFPDCSLDGVLLSGLVHHLPNPSRCATEVFRVLKSNGSFVAFDPNRMNPFMYLYRDHSSPFYSSVGVTENERPILAYQVASVFRQAGFTVGTDYLSGLSYRYLASSRLRWVLPIYNVLDRALFAPSIMKPFRSFVLTYGKKP</sequence>
<dbReference type="OrthoDB" id="9801363at2"/>
<dbReference type="EMBL" id="LT670849">
    <property type="protein sequence ID" value="SHN82319.1"/>
    <property type="molecule type" value="Genomic_DNA"/>
</dbReference>
<dbReference type="RefSeq" id="WP_072822015.1">
    <property type="nucleotide sequence ID" value="NZ_LT670849.1"/>
</dbReference>
<accession>A0A1M7UH52</accession>
<dbReference type="GO" id="GO:0008757">
    <property type="term" value="F:S-adenosylmethionine-dependent methyltransferase activity"/>
    <property type="evidence" value="ECO:0007669"/>
    <property type="project" value="InterPro"/>
</dbReference>
<organism evidence="2 3">
    <name type="scientific">Bradyrhizobium erythrophlei</name>
    <dbReference type="NCBI Taxonomy" id="1437360"/>
    <lineage>
        <taxon>Bacteria</taxon>
        <taxon>Pseudomonadati</taxon>
        <taxon>Pseudomonadota</taxon>
        <taxon>Alphaproteobacteria</taxon>
        <taxon>Hyphomicrobiales</taxon>
        <taxon>Nitrobacteraceae</taxon>
        <taxon>Bradyrhizobium</taxon>
    </lineage>
</organism>
<proteinExistence type="predicted"/>
<dbReference type="Proteomes" id="UP000184096">
    <property type="component" value="Chromosome I"/>
</dbReference>
<keyword evidence="3" id="KW-1185">Reference proteome</keyword>
<dbReference type="Pfam" id="PF08241">
    <property type="entry name" value="Methyltransf_11"/>
    <property type="match status" value="1"/>
</dbReference>
<dbReference type="SUPFAM" id="SSF53335">
    <property type="entry name" value="S-adenosyl-L-methionine-dependent methyltransferases"/>
    <property type="match status" value="1"/>
</dbReference>
<dbReference type="GO" id="GO:0032259">
    <property type="term" value="P:methylation"/>
    <property type="evidence" value="ECO:0007669"/>
    <property type="project" value="UniProtKB-KW"/>
</dbReference>
<evidence type="ECO:0000313" key="3">
    <source>
        <dbReference type="Proteomes" id="UP000184096"/>
    </source>
</evidence>
<evidence type="ECO:0000313" key="2">
    <source>
        <dbReference type="EMBL" id="SHN82319.1"/>
    </source>
</evidence>
<feature type="domain" description="Methyltransferase type 11" evidence="1">
    <location>
        <begin position="52"/>
        <end position="141"/>
    </location>
</feature>